<dbReference type="RefSeq" id="XP_007774973.1">
    <property type="nucleotide sequence ID" value="XM_007776783.1"/>
</dbReference>
<organism evidence="3 4">
    <name type="scientific">Coniophora puteana (strain RWD-64-598)</name>
    <name type="common">Brown rot fungus</name>
    <dbReference type="NCBI Taxonomy" id="741705"/>
    <lineage>
        <taxon>Eukaryota</taxon>
        <taxon>Fungi</taxon>
        <taxon>Dikarya</taxon>
        <taxon>Basidiomycota</taxon>
        <taxon>Agaricomycotina</taxon>
        <taxon>Agaricomycetes</taxon>
        <taxon>Agaricomycetidae</taxon>
        <taxon>Boletales</taxon>
        <taxon>Coniophorineae</taxon>
        <taxon>Coniophoraceae</taxon>
        <taxon>Coniophora</taxon>
    </lineage>
</organism>
<feature type="transmembrane region" description="Helical" evidence="2">
    <location>
        <begin position="251"/>
        <end position="269"/>
    </location>
</feature>
<evidence type="ECO:0000313" key="3">
    <source>
        <dbReference type="EMBL" id="EIW74915.1"/>
    </source>
</evidence>
<feature type="transmembrane region" description="Helical" evidence="2">
    <location>
        <begin position="46"/>
        <end position="71"/>
    </location>
</feature>
<dbReference type="GeneID" id="19206334"/>
<gene>
    <name evidence="3" type="ORF">CONPUDRAFT_169817</name>
</gene>
<protein>
    <submittedName>
        <fullName evidence="3">Uncharacterized protein</fullName>
    </submittedName>
</protein>
<feature type="region of interest" description="Disordered" evidence="1">
    <location>
        <begin position="301"/>
        <end position="325"/>
    </location>
</feature>
<accession>A0A5M3M7Z6</accession>
<name>A0A5M3M7Z6_CONPW</name>
<feature type="transmembrane region" description="Helical" evidence="2">
    <location>
        <begin position="173"/>
        <end position="196"/>
    </location>
</feature>
<keyword evidence="2" id="KW-0472">Membrane</keyword>
<dbReference type="KEGG" id="cput:CONPUDRAFT_169817"/>
<keyword evidence="2" id="KW-0812">Transmembrane</keyword>
<feature type="compositionally biased region" description="Polar residues" evidence="1">
    <location>
        <begin position="303"/>
        <end position="316"/>
    </location>
</feature>
<proteinExistence type="predicted"/>
<feature type="transmembrane region" description="Helical" evidence="2">
    <location>
        <begin position="91"/>
        <end position="116"/>
    </location>
</feature>
<feature type="transmembrane region" description="Helical" evidence="2">
    <location>
        <begin position="128"/>
        <end position="153"/>
    </location>
</feature>
<dbReference type="EMBL" id="JH711590">
    <property type="protein sequence ID" value="EIW74915.1"/>
    <property type="molecule type" value="Genomic_DNA"/>
</dbReference>
<feature type="transmembrane region" description="Helical" evidence="2">
    <location>
        <begin position="12"/>
        <end position="34"/>
    </location>
</feature>
<keyword evidence="4" id="KW-1185">Reference proteome</keyword>
<comment type="caution">
    <text evidence="3">The sequence shown here is derived from an EMBL/GenBank/DDBJ whole genome shotgun (WGS) entry which is preliminary data.</text>
</comment>
<evidence type="ECO:0000256" key="1">
    <source>
        <dbReference type="SAM" id="MobiDB-lite"/>
    </source>
</evidence>
<keyword evidence="2" id="KW-1133">Transmembrane helix</keyword>
<dbReference type="Proteomes" id="UP000053558">
    <property type="component" value="Unassembled WGS sequence"/>
</dbReference>
<sequence>MDDSSSLKSLAALFPETLLYGMFSMLIVADVYVLRASKLKQRAHKAALVVAGVMFVVATIHVIATFCYEYFLEKCSILQANGQPFDYAADVATVMTEIQIIMFLIQMLLGDGFMLYRLWKVWNSAKLVVIPATVLFVANVALGLANFVLLGWFETFGVSNVDWYPSHLSKYGDGFSLAVFIVSYIVHLSCAVLIAAKIVVVHWKLRRHSGSSVSSNTLPIAVVVLESGLIYCLSLLLLIITCVCAVEYTEIVLNAIVPLIGITFSIIMVRMGLGLSTESSIEPIDGRNTEVTMMRFAEPPSVPYSQRSSFAKSWQGDSPRLRENV</sequence>
<dbReference type="AlphaFoldDB" id="A0A5M3M7Z6"/>
<evidence type="ECO:0000313" key="4">
    <source>
        <dbReference type="Proteomes" id="UP000053558"/>
    </source>
</evidence>
<reference evidence="4" key="1">
    <citation type="journal article" date="2012" name="Science">
        <title>The Paleozoic origin of enzymatic lignin decomposition reconstructed from 31 fungal genomes.</title>
        <authorList>
            <person name="Floudas D."/>
            <person name="Binder M."/>
            <person name="Riley R."/>
            <person name="Barry K."/>
            <person name="Blanchette R.A."/>
            <person name="Henrissat B."/>
            <person name="Martinez A.T."/>
            <person name="Otillar R."/>
            <person name="Spatafora J.W."/>
            <person name="Yadav J.S."/>
            <person name="Aerts A."/>
            <person name="Benoit I."/>
            <person name="Boyd A."/>
            <person name="Carlson A."/>
            <person name="Copeland A."/>
            <person name="Coutinho P.M."/>
            <person name="de Vries R.P."/>
            <person name="Ferreira P."/>
            <person name="Findley K."/>
            <person name="Foster B."/>
            <person name="Gaskell J."/>
            <person name="Glotzer D."/>
            <person name="Gorecki P."/>
            <person name="Heitman J."/>
            <person name="Hesse C."/>
            <person name="Hori C."/>
            <person name="Igarashi K."/>
            <person name="Jurgens J.A."/>
            <person name="Kallen N."/>
            <person name="Kersten P."/>
            <person name="Kohler A."/>
            <person name="Kuees U."/>
            <person name="Kumar T.K.A."/>
            <person name="Kuo A."/>
            <person name="LaButti K."/>
            <person name="Larrondo L.F."/>
            <person name="Lindquist E."/>
            <person name="Ling A."/>
            <person name="Lombard V."/>
            <person name="Lucas S."/>
            <person name="Lundell T."/>
            <person name="Martin R."/>
            <person name="McLaughlin D.J."/>
            <person name="Morgenstern I."/>
            <person name="Morin E."/>
            <person name="Murat C."/>
            <person name="Nagy L.G."/>
            <person name="Nolan M."/>
            <person name="Ohm R.A."/>
            <person name="Patyshakuliyeva A."/>
            <person name="Rokas A."/>
            <person name="Ruiz-Duenas F.J."/>
            <person name="Sabat G."/>
            <person name="Salamov A."/>
            <person name="Samejima M."/>
            <person name="Schmutz J."/>
            <person name="Slot J.C."/>
            <person name="St John F."/>
            <person name="Stenlid J."/>
            <person name="Sun H."/>
            <person name="Sun S."/>
            <person name="Syed K."/>
            <person name="Tsang A."/>
            <person name="Wiebenga A."/>
            <person name="Young D."/>
            <person name="Pisabarro A."/>
            <person name="Eastwood D.C."/>
            <person name="Martin F."/>
            <person name="Cullen D."/>
            <person name="Grigoriev I.V."/>
            <person name="Hibbett D.S."/>
        </authorList>
    </citation>
    <scope>NUCLEOTIDE SEQUENCE [LARGE SCALE GENOMIC DNA]</scope>
    <source>
        <strain evidence="4">RWD-64-598 SS2</strain>
    </source>
</reference>
<feature type="transmembrane region" description="Helical" evidence="2">
    <location>
        <begin position="217"/>
        <end position="239"/>
    </location>
</feature>
<evidence type="ECO:0000256" key="2">
    <source>
        <dbReference type="SAM" id="Phobius"/>
    </source>
</evidence>